<dbReference type="EC" id="2.1.1.62" evidence="6"/>
<evidence type="ECO:0000256" key="5">
    <source>
        <dbReference type="ARBA" id="ARBA00061408"/>
    </source>
</evidence>
<accession>A0A8C5BA03</accession>
<dbReference type="FunFam" id="2.20.70.10:FF:000036">
    <property type="entry name" value="Phosphorylated CTD-interacting factor 1"/>
    <property type="match status" value="1"/>
</dbReference>
<gene>
    <name evidence="12" type="primary">PCIF1</name>
    <name evidence="12" type="synonym">pcif1</name>
</gene>
<evidence type="ECO:0000256" key="1">
    <source>
        <dbReference type="ARBA" id="ARBA00004123"/>
    </source>
</evidence>
<dbReference type="InterPro" id="IPR022035">
    <property type="entry name" value="PCIF1_WW"/>
</dbReference>
<dbReference type="Ensembl" id="ENSGMOT00000042512.1">
    <property type="protein sequence ID" value="ENSGMOP00000044131.1"/>
    <property type="gene ID" value="ENSGMOG00000018230.2"/>
</dbReference>
<sequence>MSNESPTLVKGEGPVTLSPSGSTPSQGSPLSPTSASKGPELPDELLQAGWGRCWSKRENRPYYFNRFTNQSLWEMPVLGQHDVISDPLGLNAAPEEGADCNLGNGQRKRRISEEQGAEANNFKRAKVFQPATPSTPSTPSTPGTPGAKPWSSAPEDKQSQSAPSVAPGPSPAPYRPAVVYWDLDIPTNAVIRERPPDPQLPPHPEVELHRAQLVTKLRQHYLELCHQREGIDPPRESFNRWLLERKVIDKGGDPLLPSDCDPVISPSMFREVMNDIPIRLSRIKYKEEARRQLFRYAEAAKKMIDSRNAPQDSRKVVKWNTEDTMSWLRRDHSASKEDYMDRLDHLRKQCGPHVTAVAKDSVEGICSKIYHISAEYSRRLKAAHTALMKECNLSEGCEPPEVQDRLVYCYPARLASPSPPQPRVELHFENEVACLRYKGEMVKINRGHFSKLELLYRYSCIDDARFEKFLSRVWCLIKRYQVMFGSGVNEGTGLQGALPVAVFEALNKQFGVSFECFASPLNCYFKQFCSAFPDTDGFFGSRGPFLSFRPASGSFEANPPFSEELMDAMVTHFEELLDSSTEPLSFIIFVPEWRDPATPALIRLEASRFLRHQLTVSAYEHEYRSGSQHICKRDEMYYKAVHGTVVFFLQNAAGFAKWEPNAERLAEITSAYQSSSSRPGPAPAAPPGDKDPTPKLFSCRLLHFNI</sequence>
<dbReference type="AlphaFoldDB" id="A0A8C5BA03"/>
<protein>
    <recommendedName>
        <fullName evidence="7">mRNA (2'-O-methyladenosine-N(6)-)-methyltransferase</fullName>
        <ecNumber evidence="6">2.1.1.62</ecNumber>
    </recommendedName>
    <alternativeName>
        <fullName evidence="8">Cap-specific adenosine methyltransferase</fullName>
    </alternativeName>
    <alternativeName>
        <fullName evidence="9">Phosphorylated CTD-interacting factor 1</fullName>
    </alternativeName>
</protein>
<dbReference type="GO" id="GO:0099122">
    <property type="term" value="F:RNA polymerase II C-terminal domain binding"/>
    <property type="evidence" value="ECO:0007669"/>
    <property type="project" value="InterPro"/>
</dbReference>
<dbReference type="InterPro" id="IPR036020">
    <property type="entry name" value="WW_dom_sf"/>
</dbReference>
<comment type="subcellular location">
    <subcellularLocation>
        <location evidence="1">Nucleus</location>
    </subcellularLocation>
</comment>
<dbReference type="GeneTree" id="ENSGT00390000016206"/>
<comment type="similarity">
    <text evidence="5">Belongs to the CAPAM family.</text>
</comment>
<dbReference type="GO" id="GO:0005634">
    <property type="term" value="C:nucleus"/>
    <property type="evidence" value="ECO:0007669"/>
    <property type="project" value="UniProtKB-SubCell"/>
</dbReference>
<dbReference type="GO" id="GO:0016422">
    <property type="term" value="F:mRNA (2'-O-methyladenosine-N6-)-methyltransferase activity"/>
    <property type="evidence" value="ECO:0007669"/>
    <property type="project" value="UniProtKB-EC"/>
</dbReference>
<dbReference type="InterPro" id="IPR001202">
    <property type="entry name" value="WW_dom"/>
</dbReference>
<feature type="domain" description="WW" evidence="11">
    <location>
        <begin position="44"/>
        <end position="78"/>
    </location>
</feature>
<reference evidence="12" key="2">
    <citation type="submission" date="2025-09" db="UniProtKB">
        <authorList>
            <consortium name="Ensembl"/>
        </authorList>
    </citation>
    <scope>IDENTIFICATION</scope>
</reference>
<feature type="region of interest" description="Disordered" evidence="10">
    <location>
        <begin position="671"/>
        <end position="694"/>
    </location>
</feature>
<dbReference type="Pfam" id="PF12237">
    <property type="entry name" value="PCIF1_WW"/>
    <property type="match status" value="1"/>
</dbReference>
<keyword evidence="4" id="KW-0539">Nucleus</keyword>
<evidence type="ECO:0000256" key="2">
    <source>
        <dbReference type="ARBA" id="ARBA00022603"/>
    </source>
</evidence>
<dbReference type="CDD" id="cd00201">
    <property type="entry name" value="WW"/>
    <property type="match status" value="1"/>
</dbReference>
<organism evidence="12 13">
    <name type="scientific">Gadus morhua</name>
    <name type="common">Atlantic cod</name>
    <dbReference type="NCBI Taxonomy" id="8049"/>
    <lineage>
        <taxon>Eukaryota</taxon>
        <taxon>Metazoa</taxon>
        <taxon>Chordata</taxon>
        <taxon>Craniata</taxon>
        <taxon>Vertebrata</taxon>
        <taxon>Euteleostomi</taxon>
        <taxon>Actinopterygii</taxon>
        <taxon>Neopterygii</taxon>
        <taxon>Teleostei</taxon>
        <taxon>Neoteleostei</taxon>
        <taxon>Acanthomorphata</taxon>
        <taxon>Zeiogadaria</taxon>
        <taxon>Gadariae</taxon>
        <taxon>Gadiformes</taxon>
        <taxon>Gadoidei</taxon>
        <taxon>Gadidae</taxon>
        <taxon>Gadus</taxon>
    </lineage>
</organism>
<dbReference type="InterPro" id="IPR029048">
    <property type="entry name" value="HSP70_C_sf"/>
</dbReference>
<evidence type="ECO:0000256" key="6">
    <source>
        <dbReference type="ARBA" id="ARBA00066738"/>
    </source>
</evidence>
<dbReference type="Gene3D" id="1.20.1270.10">
    <property type="match status" value="1"/>
</dbReference>
<dbReference type="SMART" id="SM00456">
    <property type="entry name" value="WW"/>
    <property type="match status" value="1"/>
</dbReference>
<feature type="compositionally biased region" description="Low complexity" evidence="10">
    <location>
        <begin position="130"/>
        <end position="147"/>
    </location>
</feature>
<evidence type="ECO:0000313" key="13">
    <source>
        <dbReference type="Proteomes" id="UP000694546"/>
    </source>
</evidence>
<proteinExistence type="inferred from homology"/>
<dbReference type="SUPFAM" id="SSF51045">
    <property type="entry name" value="WW domain"/>
    <property type="match status" value="1"/>
</dbReference>
<feature type="region of interest" description="Disordered" evidence="10">
    <location>
        <begin position="95"/>
        <end position="171"/>
    </location>
</feature>
<dbReference type="Pfam" id="PF00397">
    <property type="entry name" value="WW"/>
    <property type="match status" value="1"/>
</dbReference>
<evidence type="ECO:0000256" key="3">
    <source>
        <dbReference type="ARBA" id="ARBA00022679"/>
    </source>
</evidence>
<dbReference type="Gene3D" id="2.20.70.10">
    <property type="match status" value="1"/>
</dbReference>
<keyword evidence="3" id="KW-0808">Transferase</keyword>
<keyword evidence="2" id="KW-0489">Methyltransferase</keyword>
<dbReference type="Proteomes" id="UP000694546">
    <property type="component" value="Chromosome 13"/>
</dbReference>
<evidence type="ECO:0000256" key="4">
    <source>
        <dbReference type="ARBA" id="ARBA00023242"/>
    </source>
</evidence>
<reference evidence="12" key="1">
    <citation type="submission" date="2025-08" db="UniProtKB">
        <authorList>
            <consortium name="Ensembl"/>
        </authorList>
    </citation>
    <scope>IDENTIFICATION</scope>
</reference>
<dbReference type="GO" id="GO:0032259">
    <property type="term" value="P:methylation"/>
    <property type="evidence" value="ECO:0007669"/>
    <property type="project" value="UniProtKB-KW"/>
</dbReference>
<keyword evidence="13" id="KW-1185">Reference proteome</keyword>
<feature type="region of interest" description="Disordered" evidence="10">
    <location>
        <begin position="1"/>
        <end position="44"/>
    </location>
</feature>
<dbReference type="PROSITE" id="PS50020">
    <property type="entry name" value="WW_DOMAIN_2"/>
    <property type="match status" value="1"/>
</dbReference>
<evidence type="ECO:0000313" key="12">
    <source>
        <dbReference type="Ensembl" id="ENSGMOP00000044131.1"/>
    </source>
</evidence>
<evidence type="ECO:0000259" key="11">
    <source>
        <dbReference type="PROSITE" id="PS50020"/>
    </source>
</evidence>
<dbReference type="FunFam" id="1.20.1270.10:FF:000020">
    <property type="entry name" value="Phosphorylated CTD-interacting factor 1"/>
    <property type="match status" value="1"/>
</dbReference>
<feature type="compositionally biased region" description="Low complexity" evidence="10">
    <location>
        <begin position="16"/>
        <end position="34"/>
    </location>
</feature>
<evidence type="ECO:0000256" key="7">
    <source>
        <dbReference type="ARBA" id="ARBA00068890"/>
    </source>
</evidence>
<name>A0A8C5BA03_GADMO</name>
<dbReference type="PANTHER" id="PTHR21727:SF0">
    <property type="entry name" value="MRNA (2'-O-METHYLADENOSINE-N(6)-)-METHYLTRANSFERASE"/>
    <property type="match status" value="1"/>
</dbReference>
<dbReference type="PANTHER" id="PTHR21727">
    <property type="entry name" value="PHOSPHORYLATED CTD INTERACTING FACTOR 1"/>
    <property type="match status" value="1"/>
</dbReference>
<evidence type="ECO:0000256" key="9">
    <source>
        <dbReference type="ARBA" id="ARBA00077307"/>
    </source>
</evidence>
<evidence type="ECO:0000256" key="8">
    <source>
        <dbReference type="ARBA" id="ARBA00076956"/>
    </source>
</evidence>
<dbReference type="InterPro" id="IPR039881">
    <property type="entry name" value="PCIF1-like"/>
</dbReference>
<evidence type="ECO:0000256" key="10">
    <source>
        <dbReference type="SAM" id="MobiDB-lite"/>
    </source>
</evidence>